<dbReference type="RefSeq" id="XP_058312405.1">
    <property type="nucleotide sequence ID" value="XM_058450061.1"/>
</dbReference>
<dbReference type="Proteomes" id="UP001150904">
    <property type="component" value="Unassembled WGS sequence"/>
</dbReference>
<dbReference type="EMBL" id="JAPQKR010000005">
    <property type="protein sequence ID" value="KAJ5216592.1"/>
    <property type="molecule type" value="Genomic_DNA"/>
</dbReference>
<accession>A0A9W9NB45</accession>
<reference evidence="1" key="2">
    <citation type="journal article" date="2023" name="IMA Fungus">
        <title>Comparative genomic study of the Penicillium genus elucidates a diverse pangenome and 15 lateral gene transfer events.</title>
        <authorList>
            <person name="Petersen C."/>
            <person name="Sorensen T."/>
            <person name="Nielsen M.R."/>
            <person name="Sondergaard T.E."/>
            <person name="Sorensen J.L."/>
            <person name="Fitzpatrick D.A."/>
            <person name="Frisvad J.C."/>
            <person name="Nielsen K.L."/>
        </authorList>
    </citation>
    <scope>NUCLEOTIDE SEQUENCE</scope>
    <source>
        <strain evidence="1">IBT 15544</strain>
    </source>
</reference>
<dbReference type="AlphaFoldDB" id="A0A9W9NB45"/>
<keyword evidence="2" id="KW-1185">Reference proteome</keyword>
<gene>
    <name evidence="1" type="ORF">N7498_002999</name>
</gene>
<organism evidence="1 2">
    <name type="scientific">Penicillium cinerascens</name>
    <dbReference type="NCBI Taxonomy" id="70096"/>
    <lineage>
        <taxon>Eukaryota</taxon>
        <taxon>Fungi</taxon>
        <taxon>Dikarya</taxon>
        <taxon>Ascomycota</taxon>
        <taxon>Pezizomycotina</taxon>
        <taxon>Eurotiomycetes</taxon>
        <taxon>Eurotiomycetidae</taxon>
        <taxon>Eurotiales</taxon>
        <taxon>Aspergillaceae</taxon>
        <taxon>Penicillium</taxon>
    </lineage>
</organism>
<name>A0A9W9NB45_9EURO</name>
<comment type="caution">
    <text evidence="1">The sequence shown here is derived from an EMBL/GenBank/DDBJ whole genome shotgun (WGS) entry which is preliminary data.</text>
</comment>
<protein>
    <submittedName>
        <fullName evidence="1">Uncharacterized protein</fullName>
    </submittedName>
</protein>
<sequence>MMKLEPPIEVALLDAVRTQLTLGSDSDSCPSLSPLQAEDSLYDSSLSTDSLSASIVIVETPDNDSEPFPEYHDALGNSADERIWEELFTLALKEEIRSEQVDPHLALSFVPTEAQQNPLDDIKDLLSNPKLRKESRARSVAVIKNVIRLECVLFRQSEDFLNPEDTADASVVASSILDWIAVVDNQVQESVDATAPVVDILESLEQEDVVQVQRFRQMACVVFFNLTKPCASEQEFLLQLLTLYEEWVYSKFLKLRSDQLAAEEHPGSARLDLARYLELIWEYLSRCCNNYKIYRNALCAMRDRFFAPIGMPMETCEL</sequence>
<reference evidence="1" key="1">
    <citation type="submission" date="2022-12" db="EMBL/GenBank/DDBJ databases">
        <authorList>
            <person name="Petersen C."/>
        </authorList>
    </citation>
    <scope>NUCLEOTIDE SEQUENCE</scope>
    <source>
        <strain evidence="1">IBT 15544</strain>
    </source>
</reference>
<proteinExistence type="predicted"/>
<evidence type="ECO:0000313" key="2">
    <source>
        <dbReference type="Proteomes" id="UP001150904"/>
    </source>
</evidence>
<dbReference type="GeneID" id="83177362"/>
<dbReference type="OrthoDB" id="4497052at2759"/>
<evidence type="ECO:0000313" key="1">
    <source>
        <dbReference type="EMBL" id="KAJ5216592.1"/>
    </source>
</evidence>